<dbReference type="EMBL" id="RHFF01000025">
    <property type="protein sequence ID" value="TGD36692.1"/>
    <property type="molecule type" value="Genomic_DNA"/>
</dbReference>
<proteinExistence type="predicted"/>
<name>A0A4Z0KDV4_BREAU</name>
<dbReference type="RefSeq" id="WP_135448382.1">
    <property type="nucleotide sequence ID" value="NZ_RHFF01000025.1"/>
</dbReference>
<dbReference type="Proteomes" id="UP000297736">
    <property type="component" value="Unassembled WGS sequence"/>
</dbReference>
<evidence type="ECO:0000313" key="2">
    <source>
        <dbReference type="Proteomes" id="UP000297736"/>
    </source>
</evidence>
<organism evidence="1 2">
    <name type="scientific">Brevibacterium aurantiacum</name>
    <dbReference type="NCBI Taxonomy" id="273384"/>
    <lineage>
        <taxon>Bacteria</taxon>
        <taxon>Bacillati</taxon>
        <taxon>Actinomycetota</taxon>
        <taxon>Actinomycetes</taxon>
        <taxon>Micrococcales</taxon>
        <taxon>Brevibacteriaceae</taxon>
        <taxon>Brevibacterium</taxon>
    </lineage>
</organism>
<sequence>MSDIQSLEDFFSSIPARPQFTQRSVNIPGDFRTGWRLSVLSLLLTKGRSKSLALSHLHVLWWAIRTSTSRSLFLKWLEGDKNPDELLVRFDPSLTVTVDLALGQGLVERTATGLIKLTALGGALADSANSDSLVLVTEKEFLERLPRSITQRQVSELLEWT</sequence>
<accession>A0A4Z0KDV4</accession>
<protein>
    <submittedName>
        <fullName evidence="1">Uncharacterized protein</fullName>
    </submittedName>
</protein>
<reference evidence="1 2" key="1">
    <citation type="submission" date="2018-10" db="EMBL/GenBank/DDBJ databases">
        <title>Brevibacterium genomes from Austrain hard cheese rinds.</title>
        <authorList>
            <person name="Anast J.M."/>
            <person name="Dzieciol M."/>
            <person name="Schultz D.L."/>
            <person name="Mann E."/>
            <person name="Wagner M."/>
            <person name="Schmitz-Esser S."/>
        </authorList>
    </citation>
    <scope>NUCLEOTIDE SEQUENCE [LARGE SCALE GENOMIC DNA]</scope>
    <source>
        <strain evidence="1 2">L261</strain>
    </source>
</reference>
<dbReference type="AlphaFoldDB" id="A0A4Z0KDV4"/>
<comment type="caution">
    <text evidence="1">The sequence shown here is derived from an EMBL/GenBank/DDBJ whole genome shotgun (WGS) entry which is preliminary data.</text>
</comment>
<evidence type="ECO:0000313" key="1">
    <source>
        <dbReference type="EMBL" id="TGD36692.1"/>
    </source>
</evidence>
<gene>
    <name evidence="1" type="ORF">EB834_18540</name>
</gene>